<reference evidence="1 2" key="1">
    <citation type="journal article" date="2016" name="Nat. Commun.">
        <title>Thousands of microbial genomes shed light on interconnected biogeochemical processes in an aquifer system.</title>
        <authorList>
            <person name="Anantharaman K."/>
            <person name="Brown C.T."/>
            <person name="Hug L.A."/>
            <person name="Sharon I."/>
            <person name="Castelle C.J."/>
            <person name="Probst A.J."/>
            <person name="Thomas B.C."/>
            <person name="Singh A."/>
            <person name="Wilkins M.J."/>
            <person name="Karaoz U."/>
            <person name="Brodie E.L."/>
            <person name="Williams K.H."/>
            <person name="Hubbard S.S."/>
            <person name="Banfield J.F."/>
        </authorList>
    </citation>
    <scope>NUCLEOTIDE SEQUENCE [LARGE SCALE GENOMIC DNA]</scope>
</reference>
<organism evidence="1 2">
    <name type="scientific">candidate division Kazan bacterium RBG_13_50_9</name>
    <dbReference type="NCBI Taxonomy" id="1798535"/>
    <lineage>
        <taxon>Bacteria</taxon>
        <taxon>Bacteria division Kazan-3B-28</taxon>
    </lineage>
</organism>
<dbReference type="EMBL" id="META01000004">
    <property type="protein sequence ID" value="OGB74115.1"/>
    <property type="molecule type" value="Genomic_DNA"/>
</dbReference>
<evidence type="ECO:0000313" key="2">
    <source>
        <dbReference type="Proteomes" id="UP000176651"/>
    </source>
</evidence>
<proteinExistence type="predicted"/>
<dbReference type="AlphaFoldDB" id="A0A1F4NRJ1"/>
<protein>
    <submittedName>
        <fullName evidence="1">Uncharacterized protein</fullName>
    </submittedName>
</protein>
<sequence length="288" mass="31960">MVSVSFDNYRGVIQLMPETPKFVREHLDTIVQEPGPDGKLPIFDPEEFLAEELGWVHSKAGKLLGYVLHKLAISLPPVGSRVFSKSHGVCEVVGAAGYAMTLSTRDREIEVSTDASTKITSFLLLGWNKPHILAAFVPGDPRWSGLIDAIRLQTLANESRLEGLAVYEVVDSCAKLEQFEPVAPTGGKYESKAQLLDDFARFEAMKAYYWIHFQLGIYPLLDKWADQCMVAVMPDFQLAKGLFAGEPTTRLYRLEGLLEGAALVNPISRKVAVKLRGPDDFFWDSTAP</sequence>
<dbReference type="Proteomes" id="UP000176651">
    <property type="component" value="Unassembled WGS sequence"/>
</dbReference>
<evidence type="ECO:0000313" key="1">
    <source>
        <dbReference type="EMBL" id="OGB74115.1"/>
    </source>
</evidence>
<comment type="caution">
    <text evidence="1">The sequence shown here is derived from an EMBL/GenBank/DDBJ whole genome shotgun (WGS) entry which is preliminary data.</text>
</comment>
<gene>
    <name evidence="1" type="ORF">A2V68_02155</name>
</gene>
<accession>A0A1F4NRJ1</accession>
<name>A0A1F4NRJ1_UNCK3</name>